<organism evidence="2 3">
    <name type="scientific">Halanaerobium salsuginis</name>
    <dbReference type="NCBI Taxonomy" id="29563"/>
    <lineage>
        <taxon>Bacteria</taxon>
        <taxon>Bacillati</taxon>
        <taxon>Bacillota</taxon>
        <taxon>Clostridia</taxon>
        <taxon>Halanaerobiales</taxon>
        <taxon>Halanaerobiaceae</taxon>
        <taxon>Halanaerobium</taxon>
    </lineage>
</organism>
<keyword evidence="1" id="KW-0175">Coiled coil</keyword>
<proteinExistence type="predicted"/>
<dbReference type="OrthoDB" id="2111795at2"/>
<protein>
    <submittedName>
        <fullName evidence="2">Uncharacterized protein</fullName>
    </submittedName>
</protein>
<gene>
    <name evidence="2" type="ORF">SAMN02983006_00570</name>
</gene>
<dbReference type="Proteomes" id="UP000199006">
    <property type="component" value="Unassembled WGS sequence"/>
</dbReference>
<dbReference type="RefSeq" id="WP_089859365.1">
    <property type="nucleotide sequence ID" value="NZ_FOTI01000004.1"/>
</dbReference>
<dbReference type="STRING" id="29563.SAMN02983006_00570"/>
<accession>A0A1I4FZF3</accession>
<dbReference type="EMBL" id="FOTI01000004">
    <property type="protein sequence ID" value="SFL23215.1"/>
    <property type="molecule type" value="Genomic_DNA"/>
</dbReference>
<feature type="coiled-coil region" evidence="1">
    <location>
        <begin position="87"/>
        <end position="121"/>
    </location>
</feature>
<evidence type="ECO:0000256" key="1">
    <source>
        <dbReference type="SAM" id="Coils"/>
    </source>
</evidence>
<evidence type="ECO:0000313" key="3">
    <source>
        <dbReference type="Proteomes" id="UP000199006"/>
    </source>
</evidence>
<dbReference type="AlphaFoldDB" id="A0A1I4FZF3"/>
<keyword evidence="3" id="KW-1185">Reference proteome</keyword>
<reference evidence="2 3" key="1">
    <citation type="submission" date="2016-10" db="EMBL/GenBank/DDBJ databases">
        <authorList>
            <person name="de Groot N.N."/>
        </authorList>
    </citation>
    <scope>NUCLEOTIDE SEQUENCE [LARGE SCALE GENOMIC DNA]</scope>
    <source>
        <strain evidence="2 3">ATCC 51327</strain>
    </source>
</reference>
<name>A0A1I4FZF3_9FIRM</name>
<evidence type="ECO:0000313" key="2">
    <source>
        <dbReference type="EMBL" id="SFL23215.1"/>
    </source>
</evidence>
<sequence>MDQEFLAAIREMIVTETKKIVQQETRKIVKEETRKIVQQETRKIVQQETRKIVQQETRKIVQQETRKIVKEETAKISAQVEENTRILRALEANKDIQNAKMDRMEHDLAELRGNNKKIKNLEDKYIHHSHRIVIDTSEAIERVVS</sequence>